<evidence type="ECO:0000313" key="2">
    <source>
        <dbReference type="EMBL" id="MBP2037829.1"/>
    </source>
</evidence>
<gene>
    <name evidence="2" type="ORF">J2Z77_003636</name>
</gene>
<protein>
    <recommendedName>
        <fullName evidence="4">YbaB/EbfC DNA-binding family protein</fullName>
    </recommendedName>
</protein>
<dbReference type="Proteomes" id="UP001519310">
    <property type="component" value="Unassembled WGS sequence"/>
</dbReference>
<evidence type="ECO:0008006" key="4">
    <source>
        <dbReference type="Google" id="ProtNLM"/>
    </source>
</evidence>
<feature type="compositionally biased region" description="Basic residues" evidence="1">
    <location>
        <begin position="102"/>
        <end position="116"/>
    </location>
</feature>
<organism evidence="2 3">
    <name type="scientific">Streptomyces avidinii</name>
    <dbReference type="NCBI Taxonomy" id="1895"/>
    <lineage>
        <taxon>Bacteria</taxon>
        <taxon>Bacillati</taxon>
        <taxon>Actinomycetota</taxon>
        <taxon>Actinomycetes</taxon>
        <taxon>Kitasatosporales</taxon>
        <taxon>Streptomycetaceae</taxon>
        <taxon>Streptomyces</taxon>
    </lineage>
</organism>
<reference evidence="2 3" key="1">
    <citation type="submission" date="2021-03" db="EMBL/GenBank/DDBJ databases">
        <title>Genomic Encyclopedia of Type Strains, Phase IV (KMG-IV): sequencing the most valuable type-strain genomes for metagenomic binning, comparative biology and taxonomic classification.</title>
        <authorList>
            <person name="Goeker M."/>
        </authorList>
    </citation>
    <scope>NUCLEOTIDE SEQUENCE [LARGE SCALE GENOMIC DNA]</scope>
    <source>
        <strain evidence="2 3">DSM 40526</strain>
    </source>
</reference>
<sequence length="151" mass="16594">MREDVLAGLSLTEPIEQHLDGLTCGLDAAWRQMEARREEAGSAAKVEIVVPPGRLAGPLPGMHDPSGPGRLRFAFVAAMAETERENIRESTLEELDTAARKGQARRPPARHHRRHAPHCDPPPHRWRGLPRPREGVPVNSILHGGCAPQAR</sequence>
<evidence type="ECO:0000256" key="1">
    <source>
        <dbReference type="SAM" id="MobiDB-lite"/>
    </source>
</evidence>
<dbReference type="EMBL" id="JAGGLQ010000006">
    <property type="protein sequence ID" value="MBP2037829.1"/>
    <property type="molecule type" value="Genomic_DNA"/>
</dbReference>
<feature type="region of interest" description="Disordered" evidence="1">
    <location>
        <begin position="85"/>
        <end position="151"/>
    </location>
</feature>
<proteinExistence type="predicted"/>
<keyword evidence="3" id="KW-1185">Reference proteome</keyword>
<name>A0ABS4L6T4_STRAV</name>
<accession>A0ABS4L6T4</accession>
<comment type="caution">
    <text evidence="2">The sequence shown here is derived from an EMBL/GenBank/DDBJ whole genome shotgun (WGS) entry which is preliminary data.</text>
</comment>
<evidence type="ECO:0000313" key="3">
    <source>
        <dbReference type="Proteomes" id="UP001519310"/>
    </source>
</evidence>